<evidence type="ECO:0000259" key="9">
    <source>
        <dbReference type="Pfam" id="PF14416"/>
    </source>
</evidence>
<protein>
    <submittedName>
        <fullName evidence="10">PMR5 N-terminal domain, PC-Esterase, Protein trichome birefringence-like 2</fullName>
    </submittedName>
</protein>
<sequence length="344" mass="39661">MVTGQEKGNGSNSDLHDKDNGKISQVFRNVSSKSTECDIFDGRWVRDDTKPYYEAGSCRYVERAFNCHRNKRPDNDFVKWRWQPYGCELPSLNATEFLERLRGKKVVFVGDSINRNMCESLICILRNSLMNKRRVYEIPGSLEFQKHGHRTFRFQASFPHIQLQDIDYKCTVVYIKSPFLVRGSSFNAKNDSFATLRLDLMDSMTSSYKDADILIFNTGHWWTHEKTSRGGGQWNSGGKCHKETEPIFNTSHLTNYPPKMLAFDSVLRVMKTPVTFLNITRLTDYRKDGHPSIYRRFHHKAIKPQVGALPPQDCGHWCLPGVPDTWNELLYASLLKTGRGSSRS</sequence>
<gene>
    <name evidence="10" type="ORF">CTI12_AA248640</name>
</gene>
<evidence type="ECO:0000313" key="10">
    <source>
        <dbReference type="EMBL" id="PWA55510.1"/>
    </source>
</evidence>
<accession>A0A2U1M2T5</accession>
<dbReference type="Pfam" id="PF14416">
    <property type="entry name" value="PMR5N"/>
    <property type="match status" value="1"/>
</dbReference>
<feature type="region of interest" description="Disordered" evidence="7">
    <location>
        <begin position="1"/>
        <end position="20"/>
    </location>
</feature>
<organism evidence="10 11">
    <name type="scientific">Artemisia annua</name>
    <name type="common">Sweet wormwood</name>
    <dbReference type="NCBI Taxonomy" id="35608"/>
    <lineage>
        <taxon>Eukaryota</taxon>
        <taxon>Viridiplantae</taxon>
        <taxon>Streptophyta</taxon>
        <taxon>Embryophyta</taxon>
        <taxon>Tracheophyta</taxon>
        <taxon>Spermatophyta</taxon>
        <taxon>Magnoliopsida</taxon>
        <taxon>eudicotyledons</taxon>
        <taxon>Gunneridae</taxon>
        <taxon>Pentapetalae</taxon>
        <taxon>asterids</taxon>
        <taxon>campanulids</taxon>
        <taxon>Asterales</taxon>
        <taxon>Asteraceae</taxon>
        <taxon>Asteroideae</taxon>
        <taxon>Anthemideae</taxon>
        <taxon>Artemisiinae</taxon>
        <taxon>Artemisia</taxon>
    </lineage>
</organism>
<keyword evidence="5" id="KW-1133">Transmembrane helix</keyword>
<dbReference type="PANTHER" id="PTHR32285">
    <property type="entry name" value="PROTEIN TRICHOME BIREFRINGENCE-LIKE 9-RELATED"/>
    <property type="match status" value="1"/>
</dbReference>
<name>A0A2U1M2T5_ARTAN</name>
<evidence type="ECO:0000256" key="3">
    <source>
        <dbReference type="ARBA" id="ARBA00022692"/>
    </source>
</evidence>
<evidence type="ECO:0000256" key="6">
    <source>
        <dbReference type="ARBA" id="ARBA00023136"/>
    </source>
</evidence>
<keyword evidence="3" id="KW-0812">Transmembrane</keyword>
<dbReference type="OrthoDB" id="630188at2759"/>
<dbReference type="GO" id="GO:0005794">
    <property type="term" value="C:Golgi apparatus"/>
    <property type="evidence" value="ECO:0007669"/>
    <property type="project" value="TreeGrafter"/>
</dbReference>
<feature type="compositionally biased region" description="Polar residues" evidence="7">
    <location>
        <begin position="1"/>
        <end position="13"/>
    </location>
</feature>
<dbReference type="AlphaFoldDB" id="A0A2U1M2T5"/>
<dbReference type="Pfam" id="PF13839">
    <property type="entry name" value="PC-Esterase"/>
    <property type="match status" value="2"/>
</dbReference>
<proteinExistence type="inferred from homology"/>
<dbReference type="EMBL" id="PKPP01006736">
    <property type="protein sequence ID" value="PWA55510.1"/>
    <property type="molecule type" value="Genomic_DNA"/>
</dbReference>
<dbReference type="Proteomes" id="UP000245207">
    <property type="component" value="Unassembled WGS sequence"/>
</dbReference>
<comment type="similarity">
    <text evidence="2">Belongs to the PC-esterase family. TBL subfamily.</text>
</comment>
<keyword evidence="6" id="KW-0472">Membrane</keyword>
<feature type="domain" description="Trichome birefringence-like C-terminal" evidence="8">
    <location>
        <begin position="89"/>
        <end position="227"/>
    </location>
</feature>
<comment type="subcellular location">
    <subcellularLocation>
        <location evidence="1">Membrane</location>
        <topology evidence="1">Single-pass membrane protein</topology>
    </subcellularLocation>
</comment>
<reference evidence="10 11" key="1">
    <citation type="journal article" date="2018" name="Mol. Plant">
        <title>The genome of Artemisia annua provides insight into the evolution of Asteraceae family and artemisinin biosynthesis.</title>
        <authorList>
            <person name="Shen Q."/>
            <person name="Zhang L."/>
            <person name="Liao Z."/>
            <person name="Wang S."/>
            <person name="Yan T."/>
            <person name="Shi P."/>
            <person name="Liu M."/>
            <person name="Fu X."/>
            <person name="Pan Q."/>
            <person name="Wang Y."/>
            <person name="Lv Z."/>
            <person name="Lu X."/>
            <person name="Zhang F."/>
            <person name="Jiang W."/>
            <person name="Ma Y."/>
            <person name="Chen M."/>
            <person name="Hao X."/>
            <person name="Li L."/>
            <person name="Tang Y."/>
            <person name="Lv G."/>
            <person name="Zhou Y."/>
            <person name="Sun X."/>
            <person name="Brodelius P.E."/>
            <person name="Rose J.K.C."/>
            <person name="Tang K."/>
        </authorList>
    </citation>
    <scope>NUCLEOTIDE SEQUENCE [LARGE SCALE GENOMIC DNA]</scope>
    <source>
        <strain evidence="11">cv. Huhao1</strain>
        <tissue evidence="10">Leaf</tissue>
    </source>
</reference>
<keyword evidence="4" id="KW-0735">Signal-anchor</keyword>
<evidence type="ECO:0000256" key="5">
    <source>
        <dbReference type="ARBA" id="ARBA00022989"/>
    </source>
</evidence>
<evidence type="ECO:0000259" key="8">
    <source>
        <dbReference type="Pfam" id="PF13839"/>
    </source>
</evidence>
<comment type="caution">
    <text evidence="10">The sequence shown here is derived from an EMBL/GenBank/DDBJ whole genome shotgun (WGS) entry which is preliminary data.</text>
</comment>
<evidence type="ECO:0000256" key="1">
    <source>
        <dbReference type="ARBA" id="ARBA00004167"/>
    </source>
</evidence>
<dbReference type="InterPro" id="IPR026057">
    <property type="entry name" value="TBL_C"/>
</dbReference>
<evidence type="ECO:0000256" key="4">
    <source>
        <dbReference type="ARBA" id="ARBA00022968"/>
    </source>
</evidence>
<dbReference type="STRING" id="35608.A0A2U1M2T5"/>
<evidence type="ECO:0000313" key="11">
    <source>
        <dbReference type="Proteomes" id="UP000245207"/>
    </source>
</evidence>
<dbReference type="GO" id="GO:0016413">
    <property type="term" value="F:O-acetyltransferase activity"/>
    <property type="evidence" value="ECO:0007669"/>
    <property type="project" value="InterPro"/>
</dbReference>
<feature type="domain" description="Trichome birefringence-like C-terminal" evidence="8">
    <location>
        <begin position="231"/>
        <end position="332"/>
    </location>
</feature>
<evidence type="ECO:0000256" key="7">
    <source>
        <dbReference type="SAM" id="MobiDB-lite"/>
    </source>
</evidence>
<dbReference type="PANTHER" id="PTHR32285:SF309">
    <property type="entry name" value="PMR5 DOMAIN, PC-ESTERASE, PROTEIN TRICHOME BIREFRINGENCE-LIKE 2"/>
    <property type="match status" value="1"/>
</dbReference>
<dbReference type="GO" id="GO:0016020">
    <property type="term" value="C:membrane"/>
    <property type="evidence" value="ECO:0007669"/>
    <property type="project" value="UniProtKB-SubCell"/>
</dbReference>
<dbReference type="InterPro" id="IPR025846">
    <property type="entry name" value="TBL_N"/>
</dbReference>
<feature type="domain" description="Trichome birefringence-like N-terminal" evidence="9">
    <location>
        <begin position="36"/>
        <end position="88"/>
    </location>
</feature>
<keyword evidence="11" id="KW-1185">Reference proteome</keyword>
<dbReference type="InterPro" id="IPR029962">
    <property type="entry name" value="TBL"/>
</dbReference>
<evidence type="ECO:0000256" key="2">
    <source>
        <dbReference type="ARBA" id="ARBA00007727"/>
    </source>
</evidence>